<dbReference type="Gene3D" id="1.10.510.10">
    <property type="entry name" value="Transferase(Phosphotransferase) domain 1"/>
    <property type="match status" value="1"/>
</dbReference>
<organism evidence="3 4">
    <name type="scientific">Pholiota conissans</name>
    <dbReference type="NCBI Taxonomy" id="109636"/>
    <lineage>
        <taxon>Eukaryota</taxon>
        <taxon>Fungi</taxon>
        <taxon>Dikarya</taxon>
        <taxon>Basidiomycota</taxon>
        <taxon>Agaricomycotina</taxon>
        <taxon>Agaricomycetes</taxon>
        <taxon>Agaricomycetidae</taxon>
        <taxon>Agaricales</taxon>
        <taxon>Agaricineae</taxon>
        <taxon>Strophariaceae</taxon>
        <taxon>Pholiota</taxon>
    </lineage>
</organism>
<dbReference type="GO" id="GO:0004672">
    <property type="term" value="F:protein kinase activity"/>
    <property type="evidence" value="ECO:0007669"/>
    <property type="project" value="InterPro"/>
</dbReference>
<dbReference type="InterPro" id="IPR000719">
    <property type="entry name" value="Prot_kinase_dom"/>
</dbReference>
<comment type="caution">
    <text evidence="3">The sequence shown here is derived from an EMBL/GenBank/DDBJ whole genome shotgun (WGS) entry which is preliminary data.</text>
</comment>
<proteinExistence type="predicted"/>
<dbReference type="InterPro" id="IPR011009">
    <property type="entry name" value="Kinase-like_dom_sf"/>
</dbReference>
<feature type="region of interest" description="Disordered" evidence="1">
    <location>
        <begin position="1"/>
        <end position="23"/>
    </location>
</feature>
<evidence type="ECO:0000259" key="2">
    <source>
        <dbReference type="PROSITE" id="PS50011"/>
    </source>
</evidence>
<gene>
    <name evidence="3" type="ORF">BDN70DRAFT_992013</name>
</gene>
<name>A0A9P5Z4F9_9AGAR</name>
<protein>
    <recommendedName>
        <fullName evidence="2">Protein kinase domain-containing protein</fullName>
    </recommendedName>
</protein>
<accession>A0A9P5Z4F9</accession>
<keyword evidence="4" id="KW-1185">Reference proteome</keyword>
<dbReference type="SUPFAM" id="SSF56112">
    <property type="entry name" value="Protein kinase-like (PK-like)"/>
    <property type="match status" value="1"/>
</dbReference>
<dbReference type="Proteomes" id="UP000807469">
    <property type="component" value="Unassembled WGS sequence"/>
</dbReference>
<dbReference type="GO" id="GO:0005524">
    <property type="term" value="F:ATP binding"/>
    <property type="evidence" value="ECO:0007669"/>
    <property type="project" value="InterPro"/>
</dbReference>
<evidence type="ECO:0000313" key="3">
    <source>
        <dbReference type="EMBL" id="KAF9481332.1"/>
    </source>
</evidence>
<dbReference type="EMBL" id="MU155180">
    <property type="protein sequence ID" value="KAF9481332.1"/>
    <property type="molecule type" value="Genomic_DNA"/>
</dbReference>
<reference evidence="3" key="1">
    <citation type="submission" date="2020-11" db="EMBL/GenBank/DDBJ databases">
        <authorList>
            <consortium name="DOE Joint Genome Institute"/>
            <person name="Ahrendt S."/>
            <person name="Riley R."/>
            <person name="Andreopoulos W."/>
            <person name="Labutti K."/>
            <person name="Pangilinan J."/>
            <person name="Ruiz-Duenas F.J."/>
            <person name="Barrasa J.M."/>
            <person name="Sanchez-Garcia M."/>
            <person name="Camarero S."/>
            <person name="Miyauchi S."/>
            <person name="Serrano A."/>
            <person name="Linde D."/>
            <person name="Babiker R."/>
            <person name="Drula E."/>
            <person name="Ayuso-Fernandez I."/>
            <person name="Pacheco R."/>
            <person name="Padilla G."/>
            <person name="Ferreira P."/>
            <person name="Barriuso J."/>
            <person name="Kellner H."/>
            <person name="Castanera R."/>
            <person name="Alfaro M."/>
            <person name="Ramirez L."/>
            <person name="Pisabarro A.G."/>
            <person name="Kuo A."/>
            <person name="Tritt A."/>
            <person name="Lipzen A."/>
            <person name="He G."/>
            <person name="Yan M."/>
            <person name="Ng V."/>
            <person name="Cullen D."/>
            <person name="Martin F."/>
            <person name="Rosso M.-N."/>
            <person name="Henrissat B."/>
            <person name="Hibbett D."/>
            <person name="Martinez A.T."/>
            <person name="Grigoriev I.V."/>
        </authorList>
    </citation>
    <scope>NUCLEOTIDE SEQUENCE</scope>
    <source>
        <strain evidence="3">CIRM-BRFM 674</strain>
    </source>
</reference>
<sequence>MDCYESLDSESGHPELEEFTQSPRASHVALGAVDEVPGKPILDDCLSPLAPRQDLPVVNLSSSKHKLWEIETPQLGRDSSKDYPTCILSACGRTWFILRLPIWNLVSLLGRGTSVWLVQENEVDPMFYLKRKRKKLCLLSESAIYGAVEGDHPVLAKLHDAGEGLILGEDQCLSACDRGSPLQSNSGEKERDVILHLSILKLHGRPINKHTTEKELLLGIRAAISAHKFLCDKGIPHRDINPNNIMLSVNSPSGTESGTERFLLDLDCAYIKRDTLYVPPARMPDTDGSTATLT</sequence>
<evidence type="ECO:0000313" key="4">
    <source>
        <dbReference type="Proteomes" id="UP000807469"/>
    </source>
</evidence>
<evidence type="ECO:0000256" key="1">
    <source>
        <dbReference type="SAM" id="MobiDB-lite"/>
    </source>
</evidence>
<dbReference type="AlphaFoldDB" id="A0A9P5Z4F9"/>
<feature type="domain" description="Protein kinase" evidence="2">
    <location>
        <begin position="103"/>
        <end position="294"/>
    </location>
</feature>
<dbReference type="PROSITE" id="PS50011">
    <property type="entry name" value="PROTEIN_KINASE_DOM"/>
    <property type="match status" value="1"/>
</dbReference>
<dbReference type="OrthoDB" id="3271139at2759"/>
<dbReference type="Pfam" id="PF17667">
    <property type="entry name" value="Pkinase_fungal"/>
    <property type="match status" value="1"/>
</dbReference>
<dbReference type="InterPro" id="IPR040976">
    <property type="entry name" value="Pkinase_fungal"/>
</dbReference>